<evidence type="ECO:0000256" key="1">
    <source>
        <dbReference type="ARBA" id="ARBA00009652"/>
    </source>
</evidence>
<feature type="domain" description="Pus10 N-terminal eukaryotes" evidence="6">
    <location>
        <begin position="140"/>
        <end position="280"/>
    </location>
</feature>
<dbReference type="Gene3D" id="3.30.70.2510">
    <property type="match status" value="1"/>
</dbReference>
<dbReference type="Pfam" id="PF21238">
    <property type="entry name" value="Pus10_C"/>
    <property type="match status" value="1"/>
</dbReference>
<dbReference type="OrthoDB" id="271937at2759"/>
<dbReference type="PANTHER" id="PTHR21568:SF0">
    <property type="entry name" value="TRNA PSEUDOURIDINE SYNTHASE PUS10"/>
    <property type="match status" value="1"/>
</dbReference>
<dbReference type="PANTHER" id="PTHR21568">
    <property type="entry name" value="TRNA PSEUDOURIDINE SYNTHASE PUS10"/>
    <property type="match status" value="1"/>
</dbReference>
<evidence type="ECO:0000259" key="6">
    <source>
        <dbReference type="Pfam" id="PF21237"/>
    </source>
</evidence>
<protein>
    <recommendedName>
        <fullName evidence="2">tRNA pseudouridine(55) synthase</fullName>
        <ecNumber evidence="2">5.4.99.25</ecNumber>
    </recommendedName>
</protein>
<gene>
    <name evidence="8" type="primary">HaOG202193</name>
    <name evidence="8" type="ORF">B5X24_HaOG202193</name>
</gene>
<evidence type="ECO:0000313" key="8">
    <source>
        <dbReference type="EMBL" id="PZC70364.1"/>
    </source>
</evidence>
<evidence type="ECO:0000256" key="3">
    <source>
        <dbReference type="ARBA" id="ARBA00022694"/>
    </source>
</evidence>
<feature type="compositionally biased region" description="Low complexity" evidence="5">
    <location>
        <begin position="78"/>
        <end position="87"/>
    </location>
</feature>
<evidence type="ECO:0000313" key="9">
    <source>
        <dbReference type="Proteomes" id="UP000249218"/>
    </source>
</evidence>
<evidence type="ECO:0000256" key="4">
    <source>
        <dbReference type="ARBA" id="ARBA00023235"/>
    </source>
</evidence>
<sequence length="544" mass="59406">MNQKSIIECCKELGCCDACCLRFLGLKSPAAYENPKQYVINALGKQGASVSPALVVQVETVPAGNQTEPAATAPGAVSEPPHAASEPSPAPSEPSPATSEPTPDVSEPFPAASEPTPGASEPPDDANEPPNKKMKVDGVCTTCLGLLQQENWPQCNAMVKTMLDKKRYECETFACALSAPVAALLRERVVALRLRDACANYDDGALTPLKEAWKWSFGAQLARHVGLALDSGAVSPLLVTLHMEYLEEAGELEALRRLAPELFARRSASQRFAVEFTRRAHAPLYLGGRYVKLSRTLPQTPWLVNGRRMLHSSVQELICAPIAALYRLDAEDAEHRLKFMSAGREDVDVRCLGDGRPFAIEITDPTRQPSEAELQQLCAQISAGGQVLVRRLVPVSREHLALLKKGEETKCKTYEALCIKLSHAADEQLPPAAPVRVTERDLQRVNAYSNCAGARVLLQQRTPIRVLHRRPLHVRPRRILALSAHAVPAQPQLLLLRLRTDAGLYVKEWAHGELGRTRPALADALQARVDILALDVAEVDLAWP</sequence>
<evidence type="ECO:0000259" key="7">
    <source>
        <dbReference type="Pfam" id="PF21238"/>
    </source>
</evidence>
<dbReference type="AlphaFoldDB" id="A0A2W1B7M0"/>
<proteinExistence type="inferred from homology"/>
<comment type="similarity">
    <text evidence="1">Belongs to the pseudouridine synthase Pus10 family.</text>
</comment>
<dbReference type="InterPro" id="IPR039894">
    <property type="entry name" value="Pus10-like"/>
</dbReference>
<dbReference type="Gene3D" id="1.10.10.2050">
    <property type="match status" value="1"/>
</dbReference>
<dbReference type="GO" id="GO:0160148">
    <property type="term" value="F:tRNA pseudouridine(55) synthase activity"/>
    <property type="evidence" value="ECO:0007669"/>
    <property type="project" value="UniProtKB-EC"/>
</dbReference>
<dbReference type="Proteomes" id="UP000249218">
    <property type="component" value="Unassembled WGS sequence"/>
</dbReference>
<dbReference type="FunFam" id="3.30.70.2510:FF:000001">
    <property type="entry name" value="tRNA pseudouridine synthase Pus10"/>
    <property type="match status" value="1"/>
</dbReference>
<dbReference type="InterPro" id="IPR048742">
    <property type="entry name" value="Pus10_N_euk"/>
</dbReference>
<dbReference type="SUPFAM" id="SSF55120">
    <property type="entry name" value="Pseudouridine synthase"/>
    <property type="match status" value="1"/>
</dbReference>
<organism evidence="8 9">
    <name type="scientific">Helicoverpa armigera</name>
    <name type="common">Cotton bollworm</name>
    <name type="synonym">Heliothis armigera</name>
    <dbReference type="NCBI Taxonomy" id="29058"/>
    <lineage>
        <taxon>Eukaryota</taxon>
        <taxon>Metazoa</taxon>
        <taxon>Ecdysozoa</taxon>
        <taxon>Arthropoda</taxon>
        <taxon>Hexapoda</taxon>
        <taxon>Insecta</taxon>
        <taxon>Pterygota</taxon>
        <taxon>Neoptera</taxon>
        <taxon>Endopterygota</taxon>
        <taxon>Lepidoptera</taxon>
        <taxon>Glossata</taxon>
        <taxon>Ditrysia</taxon>
        <taxon>Noctuoidea</taxon>
        <taxon>Noctuidae</taxon>
        <taxon>Heliothinae</taxon>
        <taxon>Helicoverpa</taxon>
    </lineage>
</organism>
<keyword evidence="3" id="KW-0819">tRNA processing</keyword>
<dbReference type="EC" id="5.4.99.25" evidence="2"/>
<accession>A0A2W1B7M0</accession>
<evidence type="ECO:0000256" key="5">
    <source>
        <dbReference type="SAM" id="MobiDB-lite"/>
    </source>
</evidence>
<evidence type="ECO:0000256" key="2">
    <source>
        <dbReference type="ARBA" id="ARBA00012787"/>
    </source>
</evidence>
<keyword evidence="9" id="KW-1185">Reference proteome</keyword>
<dbReference type="Gene3D" id="3.30.70.3190">
    <property type="match status" value="1"/>
</dbReference>
<dbReference type="GO" id="GO:0031119">
    <property type="term" value="P:tRNA pseudouridine synthesis"/>
    <property type="evidence" value="ECO:0007669"/>
    <property type="project" value="TreeGrafter"/>
</dbReference>
<dbReference type="GO" id="GO:0003723">
    <property type="term" value="F:RNA binding"/>
    <property type="evidence" value="ECO:0007669"/>
    <property type="project" value="InterPro"/>
</dbReference>
<dbReference type="InterPro" id="IPR020103">
    <property type="entry name" value="PsdUridine_synth_cat_dom_sf"/>
</dbReference>
<dbReference type="Pfam" id="PF21237">
    <property type="entry name" value="Pus10_N_euk"/>
    <property type="match status" value="1"/>
</dbReference>
<keyword evidence="4" id="KW-0413">Isomerase</keyword>
<reference evidence="8 9" key="1">
    <citation type="journal article" date="2017" name="BMC Biol.">
        <title>Genomic innovations, transcriptional plasticity and gene loss underlying the evolution and divergence of two highly polyphagous and invasive Helicoverpa pest species.</title>
        <authorList>
            <person name="Pearce S.L."/>
            <person name="Clarke D.F."/>
            <person name="East P.D."/>
            <person name="Elfekih S."/>
            <person name="Gordon K.H."/>
            <person name="Jermiin L.S."/>
            <person name="McGaughran A."/>
            <person name="Oakeshott J.G."/>
            <person name="Papanikolaou A."/>
            <person name="Perera O.P."/>
            <person name="Rane R.V."/>
            <person name="Richards S."/>
            <person name="Tay W.T."/>
            <person name="Walsh T.K."/>
            <person name="Anderson A."/>
            <person name="Anderson C.J."/>
            <person name="Asgari S."/>
            <person name="Board P.G."/>
            <person name="Bretschneider A."/>
            <person name="Campbell P.M."/>
            <person name="Chertemps T."/>
            <person name="Christeller J.T."/>
            <person name="Coppin C.W."/>
            <person name="Downes S.J."/>
            <person name="Duan G."/>
            <person name="Farnsworth C.A."/>
            <person name="Good R.T."/>
            <person name="Han L.B."/>
            <person name="Han Y.C."/>
            <person name="Hatje K."/>
            <person name="Horne I."/>
            <person name="Huang Y.P."/>
            <person name="Hughes D.S."/>
            <person name="Jacquin-Joly E."/>
            <person name="James W."/>
            <person name="Jhangiani S."/>
            <person name="Kollmar M."/>
            <person name="Kuwar S.S."/>
            <person name="Li S."/>
            <person name="Liu N.Y."/>
            <person name="Maibeche M.T."/>
            <person name="Miller J.R."/>
            <person name="Montagne N."/>
            <person name="Perry T."/>
            <person name="Qu J."/>
            <person name="Song S.V."/>
            <person name="Sutton G.G."/>
            <person name="Vogel H."/>
            <person name="Walenz B.P."/>
            <person name="Xu W."/>
            <person name="Zhang H.J."/>
            <person name="Zou Z."/>
            <person name="Batterham P."/>
            <person name="Edwards O.R."/>
            <person name="Feyereisen R."/>
            <person name="Gibbs R.A."/>
            <person name="Heckel D.G."/>
            <person name="McGrath A."/>
            <person name="Robin C."/>
            <person name="Scherer S.E."/>
            <person name="Worley K.C."/>
            <person name="Wu Y.D."/>
        </authorList>
    </citation>
    <scope>NUCLEOTIDE SEQUENCE [LARGE SCALE GENOMIC DNA]</scope>
    <source>
        <strain evidence="8">Harm_GR_Male_#8</strain>
        <tissue evidence="8">Whole organism</tissue>
    </source>
</reference>
<dbReference type="EMBL" id="KZ150714">
    <property type="protein sequence ID" value="PZC70364.1"/>
    <property type="molecule type" value="Genomic_DNA"/>
</dbReference>
<feature type="domain" description="Pus10-like C-terminal" evidence="7">
    <location>
        <begin position="285"/>
        <end position="540"/>
    </location>
</feature>
<dbReference type="InterPro" id="IPR048741">
    <property type="entry name" value="Pus10-like_C"/>
</dbReference>
<feature type="region of interest" description="Disordered" evidence="5">
    <location>
        <begin position="65"/>
        <end position="133"/>
    </location>
</feature>
<name>A0A2W1B7M0_HELAM</name>